<protein>
    <recommendedName>
        <fullName evidence="3">Extracellular solute-binding protein (Family 3)</fullName>
    </recommendedName>
</protein>
<name>A0A3N1P145_9GAMM</name>
<proteinExistence type="predicted"/>
<accession>A0A3N1P145</accession>
<reference evidence="1 2" key="1">
    <citation type="submission" date="2018-11" db="EMBL/GenBank/DDBJ databases">
        <title>Genomic Encyclopedia of Type Strains, Phase IV (KMG-IV): sequencing the most valuable type-strain genomes for metagenomic binning, comparative biology and taxonomic classification.</title>
        <authorList>
            <person name="Goeker M."/>
        </authorList>
    </citation>
    <scope>NUCLEOTIDE SEQUENCE [LARGE SCALE GENOMIC DNA]</scope>
    <source>
        <strain evidence="1 2">DSM 16974</strain>
    </source>
</reference>
<dbReference type="RefSeq" id="WP_123638342.1">
    <property type="nucleotide sequence ID" value="NZ_RJUK01000001.1"/>
</dbReference>
<sequence>MSHTLQRLFGHARRGCGVLALIGITAASQAQTTLRVNQTDHPLDEFAVGALRVALEFMDGDYELAISDDPITQTRAIERLESDEMDVMWLSSNQEVENRLRPIRFPLLKGLLGYRVFIINPDRQSTMNRVEDRADLSRLTFGQGAGWPDIAILEANGLEVITTSKYDNLFYMVEGGRFDAFPRGVLEPWTELAARPDLPLTVEDRLVLVYPLPFYLFVSEEDAALAEAIHSGLDRALESGRYDEYFFQHPMIEDALTRSNLAERRAFPLENPTLTEETPRSREEYWLDMERLRERSAAD</sequence>
<evidence type="ECO:0000313" key="1">
    <source>
        <dbReference type="EMBL" id="ROQ21328.1"/>
    </source>
</evidence>
<dbReference type="Proteomes" id="UP000273643">
    <property type="component" value="Unassembled WGS sequence"/>
</dbReference>
<evidence type="ECO:0008006" key="3">
    <source>
        <dbReference type="Google" id="ProtNLM"/>
    </source>
</evidence>
<dbReference type="EMBL" id="RJUK01000001">
    <property type="protein sequence ID" value="ROQ21328.1"/>
    <property type="molecule type" value="Genomic_DNA"/>
</dbReference>
<dbReference type="AlphaFoldDB" id="A0A3N1P145"/>
<dbReference type="OrthoDB" id="6383793at2"/>
<organism evidence="1 2">
    <name type="scientific">Marinimicrobium koreense</name>
    <dbReference type="NCBI Taxonomy" id="306545"/>
    <lineage>
        <taxon>Bacteria</taxon>
        <taxon>Pseudomonadati</taxon>
        <taxon>Pseudomonadota</taxon>
        <taxon>Gammaproteobacteria</taxon>
        <taxon>Cellvibrionales</taxon>
        <taxon>Cellvibrionaceae</taxon>
        <taxon>Marinimicrobium</taxon>
    </lineage>
</organism>
<evidence type="ECO:0000313" key="2">
    <source>
        <dbReference type="Proteomes" id="UP000273643"/>
    </source>
</evidence>
<gene>
    <name evidence="1" type="ORF">EDC38_1951</name>
</gene>
<keyword evidence="2" id="KW-1185">Reference proteome</keyword>
<dbReference type="SUPFAM" id="SSF53850">
    <property type="entry name" value="Periplasmic binding protein-like II"/>
    <property type="match status" value="1"/>
</dbReference>
<comment type="caution">
    <text evidence="1">The sequence shown here is derived from an EMBL/GenBank/DDBJ whole genome shotgun (WGS) entry which is preliminary data.</text>
</comment>